<evidence type="ECO:0000259" key="11">
    <source>
        <dbReference type="PROSITE" id="PS00623"/>
    </source>
</evidence>
<evidence type="ECO:0000259" key="12">
    <source>
        <dbReference type="PROSITE" id="PS00624"/>
    </source>
</evidence>
<dbReference type="Gene3D" id="3.50.50.60">
    <property type="entry name" value="FAD/NAD(P)-binding domain"/>
    <property type="match status" value="1"/>
</dbReference>
<sequence length="629" mass="67215">MMVNTLLLIVGGFSTLPSIFARGDSCSSVLKPTIAADATAFATTIYDYIIVGGGTAGLALAARLTENSRITVGVIEAGIYHLGDPTLLTPELAIPGGQGNASYDWLFKTIPQPGANGRMISQPRGKMIGGSSGLNLLAWNRASQPEYDAWSIFSGSKSWSWAGLTEYFAKSQNIEQGQTNPFPGVSREQTDTSCTYGSANGPINVSYNVIYSDTVPTYVETWNKLGIETNGNPDSGSTTGIYNSRMSISRLEGIRSYSANGYFAQSCSRSNLHVLAGAEATKISLKKTSTKWTATGITYTVGSKVFAATASKEIILSAGTAKTPQLLELSGIGNSTLLKSIGIQPLIDLPQVGENLQEHVFTLVEFELNPGHQTFDALINNATFFAQQSSLYKTKHTGWLAANDGALSFLPLQVTASQAEQKALLAAFNDYVTSCNLTPIQRVQYELQREWLAKGRVPMTETIMMSRGLIAPQPGRSYLTLLTGVQHPLARGSIHINSSVPTASPVINGNYVGNDFDVQTLLQSVKFLLKLAKTPPLSEIVKTVAQPTATSDADLIEWIRNTVAVGDHILGTAAMATQEQGGVVDHNLIVYGTANLRIVDASIMPYTIAAHLQSTVYAIAEKAAALLLG</sequence>
<dbReference type="AlphaFoldDB" id="A0AAD7JKR2"/>
<evidence type="ECO:0000256" key="6">
    <source>
        <dbReference type="ARBA" id="ARBA00023002"/>
    </source>
</evidence>
<evidence type="ECO:0000256" key="8">
    <source>
        <dbReference type="PIRSR" id="PIRSR000137-1"/>
    </source>
</evidence>
<keyword evidence="7" id="KW-0325">Glycoprotein</keyword>
<evidence type="ECO:0000256" key="4">
    <source>
        <dbReference type="ARBA" id="ARBA00022729"/>
    </source>
</evidence>
<proteinExistence type="inferred from homology"/>
<name>A0AAD7JKR2_9AGAR</name>
<dbReference type="PROSITE" id="PS00624">
    <property type="entry name" value="GMC_OXRED_2"/>
    <property type="match status" value="1"/>
</dbReference>
<keyword evidence="4 10" id="KW-0732">Signal</keyword>
<evidence type="ECO:0000313" key="14">
    <source>
        <dbReference type="Proteomes" id="UP001215598"/>
    </source>
</evidence>
<dbReference type="PANTHER" id="PTHR11552">
    <property type="entry name" value="GLUCOSE-METHANOL-CHOLINE GMC OXIDOREDUCTASE"/>
    <property type="match status" value="1"/>
</dbReference>
<dbReference type="SUPFAM" id="SSF51905">
    <property type="entry name" value="FAD/NAD(P)-binding domain"/>
    <property type="match status" value="1"/>
</dbReference>
<keyword evidence="3 9" id="KW-0285">Flavoprotein</keyword>
<feature type="active site" description="Proton donor" evidence="8">
    <location>
        <position position="568"/>
    </location>
</feature>
<evidence type="ECO:0000256" key="1">
    <source>
        <dbReference type="ARBA" id="ARBA00001974"/>
    </source>
</evidence>
<dbReference type="Proteomes" id="UP001215598">
    <property type="component" value="Unassembled WGS sequence"/>
</dbReference>
<keyword evidence="5 9" id="KW-0274">FAD</keyword>
<comment type="similarity">
    <text evidence="2 9">Belongs to the GMC oxidoreductase family.</text>
</comment>
<dbReference type="InterPro" id="IPR012132">
    <property type="entry name" value="GMC_OxRdtase"/>
</dbReference>
<evidence type="ECO:0000256" key="7">
    <source>
        <dbReference type="ARBA" id="ARBA00023180"/>
    </source>
</evidence>
<dbReference type="EMBL" id="JARKIB010000027">
    <property type="protein sequence ID" value="KAJ7764867.1"/>
    <property type="molecule type" value="Genomic_DNA"/>
</dbReference>
<dbReference type="Pfam" id="PF00732">
    <property type="entry name" value="GMC_oxred_N"/>
    <property type="match status" value="1"/>
</dbReference>
<dbReference type="SUPFAM" id="SSF54373">
    <property type="entry name" value="FAD-linked reductases, C-terminal domain"/>
    <property type="match status" value="1"/>
</dbReference>
<reference evidence="13" key="1">
    <citation type="submission" date="2023-03" db="EMBL/GenBank/DDBJ databases">
        <title>Massive genome expansion in bonnet fungi (Mycena s.s.) driven by repeated elements and novel gene families across ecological guilds.</title>
        <authorList>
            <consortium name="Lawrence Berkeley National Laboratory"/>
            <person name="Harder C.B."/>
            <person name="Miyauchi S."/>
            <person name="Viragh M."/>
            <person name="Kuo A."/>
            <person name="Thoen E."/>
            <person name="Andreopoulos B."/>
            <person name="Lu D."/>
            <person name="Skrede I."/>
            <person name="Drula E."/>
            <person name="Henrissat B."/>
            <person name="Morin E."/>
            <person name="Kohler A."/>
            <person name="Barry K."/>
            <person name="LaButti K."/>
            <person name="Morin E."/>
            <person name="Salamov A."/>
            <person name="Lipzen A."/>
            <person name="Mereny Z."/>
            <person name="Hegedus B."/>
            <person name="Baldrian P."/>
            <person name="Stursova M."/>
            <person name="Weitz H."/>
            <person name="Taylor A."/>
            <person name="Grigoriev I.V."/>
            <person name="Nagy L.G."/>
            <person name="Martin F."/>
            <person name="Kauserud H."/>
        </authorList>
    </citation>
    <scope>NUCLEOTIDE SEQUENCE</scope>
    <source>
        <strain evidence="13">CBHHK182m</strain>
    </source>
</reference>
<dbReference type="Pfam" id="PF05199">
    <property type="entry name" value="GMC_oxred_C"/>
    <property type="match status" value="1"/>
</dbReference>
<dbReference type="Gene3D" id="3.30.560.10">
    <property type="entry name" value="Glucose Oxidase, domain 3"/>
    <property type="match status" value="1"/>
</dbReference>
<evidence type="ECO:0000256" key="2">
    <source>
        <dbReference type="ARBA" id="ARBA00010790"/>
    </source>
</evidence>
<dbReference type="InterPro" id="IPR036188">
    <property type="entry name" value="FAD/NAD-bd_sf"/>
</dbReference>
<dbReference type="InterPro" id="IPR000172">
    <property type="entry name" value="GMC_OxRdtase_N"/>
</dbReference>
<evidence type="ECO:0000256" key="9">
    <source>
        <dbReference type="RuleBase" id="RU003968"/>
    </source>
</evidence>
<evidence type="ECO:0000256" key="3">
    <source>
        <dbReference type="ARBA" id="ARBA00022630"/>
    </source>
</evidence>
<feature type="domain" description="Glucose-methanol-choline oxidoreductase N-terminal" evidence="12">
    <location>
        <begin position="319"/>
        <end position="333"/>
    </location>
</feature>
<feature type="domain" description="Glucose-methanol-choline oxidoreductase N-terminal" evidence="11">
    <location>
        <begin position="125"/>
        <end position="148"/>
    </location>
</feature>
<accession>A0AAD7JKR2</accession>
<evidence type="ECO:0000256" key="5">
    <source>
        <dbReference type="ARBA" id="ARBA00022827"/>
    </source>
</evidence>
<dbReference type="PIRSF" id="PIRSF000137">
    <property type="entry name" value="Alcohol_oxidase"/>
    <property type="match status" value="1"/>
</dbReference>
<comment type="cofactor">
    <cofactor evidence="1">
        <name>FAD</name>
        <dbReference type="ChEBI" id="CHEBI:57692"/>
    </cofactor>
</comment>
<dbReference type="GO" id="GO:0050660">
    <property type="term" value="F:flavin adenine dinucleotide binding"/>
    <property type="evidence" value="ECO:0007669"/>
    <property type="project" value="InterPro"/>
</dbReference>
<dbReference type="GO" id="GO:0016614">
    <property type="term" value="F:oxidoreductase activity, acting on CH-OH group of donors"/>
    <property type="evidence" value="ECO:0007669"/>
    <property type="project" value="InterPro"/>
</dbReference>
<dbReference type="PANTHER" id="PTHR11552:SF201">
    <property type="entry name" value="GLUCOSE-METHANOL-CHOLINE OXIDOREDUCTASE N-TERMINAL DOMAIN-CONTAINING PROTEIN"/>
    <property type="match status" value="1"/>
</dbReference>
<organism evidence="13 14">
    <name type="scientific">Mycena metata</name>
    <dbReference type="NCBI Taxonomy" id="1033252"/>
    <lineage>
        <taxon>Eukaryota</taxon>
        <taxon>Fungi</taxon>
        <taxon>Dikarya</taxon>
        <taxon>Basidiomycota</taxon>
        <taxon>Agaricomycotina</taxon>
        <taxon>Agaricomycetes</taxon>
        <taxon>Agaricomycetidae</taxon>
        <taxon>Agaricales</taxon>
        <taxon>Marasmiineae</taxon>
        <taxon>Mycenaceae</taxon>
        <taxon>Mycena</taxon>
    </lineage>
</organism>
<evidence type="ECO:0000256" key="10">
    <source>
        <dbReference type="SAM" id="SignalP"/>
    </source>
</evidence>
<evidence type="ECO:0000313" key="13">
    <source>
        <dbReference type="EMBL" id="KAJ7764867.1"/>
    </source>
</evidence>
<dbReference type="PROSITE" id="PS00623">
    <property type="entry name" value="GMC_OXRED_1"/>
    <property type="match status" value="1"/>
</dbReference>
<comment type="caution">
    <text evidence="13">The sequence shown here is derived from an EMBL/GenBank/DDBJ whole genome shotgun (WGS) entry which is preliminary data.</text>
</comment>
<feature type="chain" id="PRO_5042128240" evidence="10">
    <location>
        <begin position="22"/>
        <end position="629"/>
    </location>
</feature>
<feature type="active site" description="Proton acceptor" evidence="8">
    <location>
        <position position="611"/>
    </location>
</feature>
<protein>
    <submittedName>
        <fullName evidence="13">Alcohol oxidase</fullName>
    </submittedName>
</protein>
<keyword evidence="14" id="KW-1185">Reference proteome</keyword>
<keyword evidence="6" id="KW-0560">Oxidoreductase</keyword>
<dbReference type="InterPro" id="IPR007867">
    <property type="entry name" value="GMC_OxRtase_C"/>
</dbReference>
<gene>
    <name evidence="13" type="ORF">B0H16DRAFT_1798327</name>
</gene>
<feature type="signal peptide" evidence="10">
    <location>
        <begin position="1"/>
        <end position="21"/>
    </location>
</feature>